<dbReference type="FunFam" id="3.30.160.60:FF:001442">
    <property type="entry name" value="zinc finger protein 696"/>
    <property type="match status" value="2"/>
</dbReference>
<keyword evidence="5 11" id="KW-0863">Zinc-finger</keyword>
<dbReference type="PROSITE" id="PS00028">
    <property type="entry name" value="ZINC_FINGER_C2H2_1"/>
    <property type="match status" value="9"/>
</dbReference>
<dbReference type="FunFam" id="3.30.160.60:FF:002090">
    <property type="entry name" value="Zinc finger protein 473"/>
    <property type="match status" value="1"/>
</dbReference>
<comment type="subcellular location">
    <subcellularLocation>
        <location evidence="1">Nucleus</location>
    </subcellularLocation>
</comment>
<evidence type="ECO:0000313" key="15">
    <source>
        <dbReference type="Ensembl" id="ENSACAP00000038574.1"/>
    </source>
</evidence>
<dbReference type="GeneTree" id="ENSGT01140000282534"/>
<name>A0A803TTN4_ANOCA</name>
<gene>
    <name evidence="15" type="primary">LOC100564736</name>
</gene>
<dbReference type="FunFam" id="3.30.160.60:FF:000180">
    <property type="entry name" value="Zinc finger protein 689"/>
    <property type="match status" value="1"/>
</dbReference>
<evidence type="ECO:0000259" key="13">
    <source>
        <dbReference type="PROSITE" id="PS50157"/>
    </source>
</evidence>
<dbReference type="GO" id="GO:0000981">
    <property type="term" value="F:DNA-binding transcription factor activity, RNA polymerase II-specific"/>
    <property type="evidence" value="ECO:0000318"/>
    <property type="project" value="GO_Central"/>
</dbReference>
<evidence type="ECO:0000256" key="10">
    <source>
        <dbReference type="ARBA" id="ARBA00023242"/>
    </source>
</evidence>
<dbReference type="FunFam" id="3.30.160.60:FF:003000">
    <property type="entry name" value="Zinc finger and SCAN domain-containing 20"/>
    <property type="match status" value="1"/>
</dbReference>
<dbReference type="Gene3D" id="3.30.160.60">
    <property type="entry name" value="Classic Zinc Finger"/>
    <property type="match status" value="9"/>
</dbReference>
<feature type="region of interest" description="Disordered" evidence="12">
    <location>
        <begin position="261"/>
        <end position="284"/>
    </location>
</feature>
<dbReference type="KEGG" id="acs:100564736"/>
<evidence type="ECO:0000256" key="7">
    <source>
        <dbReference type="ARBA" id="ARBA00023015"/>
    </source>
</evidence>
<keyword evidence="6" id="KW-0862">Zinc</keyword>
<dbReference type="Ensembl" id="ENSACAT00000048284.1">
    <property type="protein sequence ID" value="ENSACAP00000038574.1"/>
    <property type="gene ID" value="ENSACAG00000011044.4"/>
</dbReference>
<keyword evidence="16" id="KW-1185">Reference proteome</keyword>
<dbReference type="GeneID" id="100564736"/>
<dbReference type="InterPro" id="IPR036236">
    <property type="entry name" value="Znf_C2H2_sf"/>
</dbReference>
<dbReference type="InterPro" id="IPR003309">
    <property type="entry name" value="SCAN_dom"/>
</dbReference>
<feature type="domain" description="SCAN box" evidence="14">
    <location>
        <begin position="140"/>
        <end position="218"/>
    </location>
</feature>
<dbReference type="PANTHER" id="PTHR24388:SF54">
    <property type="entry name" value="PROTEIN ESCARGOT"/>
    <property type="match status" value="1"/>
</dbReference>
<reference evidence="15" key="1">
    <citation type="submission" date="2009-12" db="EMBL/GenBank/DDBJ databases">
        <title>The Genome Sequence of Anolis carolinensis (Green Anole Lizard).</title>
        <authorList>
            <consortium name="The Genome Sequencing Platform"/>
            <person name="Di Palma F."/>
            <person name="Alfoldi J."/>
            <person name="Heiman D."/>
            <person name="Young S."/>
            <person name="Grabherr M."/>
            <person name="Johnson J."/>
            <person name="Lander E.S."/>
            <person name="Lindblad-Toh K."/>
        </authorList>
    </citation>
    <scope>NUCLEOTIDE SEQUENCE [LARGE SCALE GENOMIC DNA]</scope>
    <source>
        <strain evidence="15">JBL SC #1</strain>
    </source>
</reference>
<dbReference type="Pfam" id="PF02023">
    <property type="entry name" value="SCAN"/>
    <property type="match status" value="1"/>
</dbReference>
<dbReference type="Bgee" id="ENSACAG00000011044">
    <property type="expression patterns" value="Expressed in forelimb bud and 11 other cell types or tissues"/>
</dbReference>
<dbReference type="GO" id="GO:0000978">
    <property type="term" value="F:RNA polymerase II cis-regulatory region sequence-specific DNA binding"/>
    <property type="evidence" value="ECO:0000318"/>
    <property type="project" value="GO_Central"/>
</dbReference>
<dbReference type="GO" id="GO:0008270">
    <property type="term" value="F:zinc ion binding"/>
    <property type="evidence" value="ECO:0007669"/>
    <property type="project" value="UniProtKB-KW"/>
</dbReference>
<keyword evidence="8" id="KW-0238">DNA-binding</keyword>
<evidence type="ECO:0000313" key="16">
    <source>
        <dbReference type="Proteomes" id="UP000001646"/>
    </source>
</evidence>
<keyword evidence="4" id="KW-0677">Repeat</keyword>
<dbReference type="InParanoid" id="A0A803TTN4"/>
<dbReference type="Proteomes" id="UP000001646">
    <property type="component" value="Unplaced"/>
</dbReference>
<feature type="domain" description="C2H2-type" evidence="13">
    <location>
        <begin position="495"/>
        <end position="522"/>
    </location>
</feature>
<dbReference type="SMART" id="SM00355">
    <property type="entry name" value="ZnF_C2H2"/>
    <property type="match status" value="9"/>
</dbReference>
<comment type="similarity">
    <text evidence="2">Belongs to the krueppel C2H2-type zinc-finger protein family.</text>
</comment>
<feature type="domain" description="C2H2-type" evidence="13">
    <location>
        <begin position="327"/>
        <end position="354"/>
    </location>
</feature>
<dbReference type="FunFam" id="1.10.4020.10:FF:000001">
    <property type="entry name" value="zinc finger protein 263 isoform X1"/>
    <property type="match status" value="1"/>
</dbReference>
<sequence>MAGQVQTASESGSEESRRDGFSVQDGTVQNLSQWATLRQEGIPHHLEAQWQEYMKTVQYPISGWSSSQLADMTSWDDLAAFDRMVGACQWSREGMGRLMTTLSVEAQQALSNLNARDKGEYRKAKVAALRGHANGAETQRQRFRQFRYQEAEGPREVCSWLRELCHRWLEPENRTKEQILELLILEQFLTVLPEEIQNRVRERGPETCAQAVALAEGFLLRQQENLQSGPQGSDSHQEMTINLSESQKDARQKQQDNGKAILTGAKVTSRASRPLQHPGAREERVRINPGVALRKEKSHICIDCGKCFARPSDLAKHENIHTGAKPFRCMECGTRFSQLSHLTRHQRIHTGEKPHTCTECGASFAQRASLVSHQRVHSGEQPYRCSHCQQCFSHQSALRVHERIHTGQKPYICLECGKRFVSSSTLKIHKRIHTGEKPFSCAECGKRFIQRSNLISHQRTHSGEKPFCCGVCGRRFSYPSDLTRHQKIHTGEKPFPCDECERRFTRFSDLLIHRRIHTGERPYRCLDCGRRFRQKSALVTHQRIHTKEKVAEKSNPGASLELKTNCKLKVMKTTEVEADILEKEDKQKDAP</sequence>
<accession>A0A803TTN4</accession>
<keyword evidence="10" id="KW-0539">Nucleus</keyword>
<feature type="domain" description="C2H2-type" evidence="13">
    <location>
        <begin position="439"/>
        <end position="466"/>
    </location>
</feature>
<feature type="domain" description="C2H2-type" evidence="13">
    <location>
        <begin position="523"/>
        <end position="550"/>
    </location>
</feature>
<feature type="domain" description="C2H2-type" evidence="13">
    <location>
        <begin position="467"/>
        <end position="494"/>
    </location>
</feature>
<keyword evidence="7" id="KW-0805">Transcription regulation</keyword>
<dbReference type="GO" id="GO:0006357">
    <property type="term" value="P:regulation of transcription by RNA polymerase II"/>
    <property type="evidence" value="ECO:0000318"/>
    <property type="project" value="GO_Central"/>
</dbReference>
<proteinExistence type="inferred from homology"/>
<dbReference type="OrthoDB" id="6077919at2759"/>
<dbReference type="CDD" id="cd07936">
    <property type="entry name" value="SCAN"/>
    <property type="match status" value="1"/>
</dbReference>
<dbReference type="InterPro" id="IPR050527">
    <property type="entry name" value="Snail/Krueppel_Znf"/>
</dbReference>
<dbReference type="Pfam" id="PF00096">
    <property type="entry name" value="zf-C2H2"/>
    <property type="match status" value="9"/>
</dbReference>
<evidence type="ECO:0000256" key="2">
    <source>
        <dbReference type="ARBA" id="ARBA00006991"/>
    </source>
</evidence>
<feature type="region of interest" description="Disordered" evidence="12">
    <location>
        <begin position="1"/>
        <end position="24"/>
    </location>
</feature>
<evidence type="ECO:0000256" key="3">
    <source>
        <dbReference type="ARBA" id="ARBA00022723"/>
    </source>
</evidence>
<dbReference type="SUPFAM" id="SSF57667">
    <property type="entry name" value="beta-beta-alpha zinc fingers"/>
    <property type="match status" value="5"/>
</dbReference>
<dbReference type="RefSeq" id="XP_008114696.1">
    <property type="nucleotide sequence ID" value="XM_008116489.3"/>
</dbReference>
<keyword evidence="9" id="KW-0804">Transcription</keyword>
<evidence type="ECO:0000256" key="11">
    <source>
        <dbReference type="PROSITE-ProRule" id="PRU00042"/>
    </source>
</evidence>
<evidence type="ECO:0000256" key="4">
    <source>
        <dbReference type="ARBA" id="ARBA00022737"/>
    </source>
</evidence>
<dbReference type="GO" id="GO:0005634">
    <property type="term" value="C:nucleus"/>
    <property type="evidence" value="ECO:0007669"/>
    <property type="project" value="UniProtKB-SubCell"/>
</dbReference>
<evidence type="ECO:0000256" key="1">
    <source>
        <dbReference type="ARBA" id="ARBA00004123"/>
    </source>
</evidence>
<dbReference type="FunFam" id="3.30.160.60:FF:003519">
    <property type="match status" value="1"/>
</dbReference>
<organism evidence="15 16">
    <name type="scientific">Anolis carolinensis</name>
    <name type="common">Green anole</name>
    <name type="synonym">American chameleon</name>
    <dbReference type="NCBI Taxonomy" id="28377"/>
    <lineage>
        <taxon>Eukaryota</taxon>
        <taxon>Metazoa</taxon>
        <taxon>Chordata</taxon>
        <taxon>Craniata</taxon>
        <taxon>Vertebrata</taxon>
        <taxon>Euteleostomi</taxon>
        <taxon>Lepidosauria</taxon>
        <taxon>Squamata</taxon>
        <taxon>Bifurcata</taxon>
        <taxon>Unidentata</taxon>
        <taxon>Episquamata</taxon>
        <taxon>Toxicofera</taxon>
        <taxon>Iguania</taxon>
        <taxon>Dactyloidae</taxon>
        <taxon>Anolis</taxon>
    </lineage>
</organism>
<evidence type="ECO:0000256" key="8">
    <source>
        <dbReference type="ARBA" id="ARBA00023125"/>
    </source>
</evidence>
<dbReference type="SUPFAM" id="SSF47353">
    <property type="entry name" value="Retrovirus capsid dimerization domain-like"/>
    <property type="match status" value="1"/>
</dbReference>
<keyword evidence="3" id="KW-0479">Metal-binding</keyword>
<dbReference type="FunFam" id="3.30.160.60:FF:001270">
    <property type="entry name" value="zinc finger protein 583 isoform X1"/>
    <property type="match status" value="1"/>
</dbReference>
<dbReference type="PANTHER" id="PTHR24388">
    <property type="entry name" value="ZINC FINGER PROTEIN"/>
    <property type="match status" value="1"/>
</dbReference>
<dbReference type="PROSITE" id="PS50157">
    <property type="entry name" value="ZINC_FINGER_C2H2_2"/>
    <property type="match status" value="9"/>
</dbReference>
<protein>
    <submittedName>
        <fullName evidence="15">Uncharacterized protein</fullName>
    </submittedName>
</protein>
<dbReference type="Gene3D" id="1.10.4020.10">
    <property type="entry name" value="DNA breaking-rejoining enzymes"/>
    <property type="match status" value="1"/>
</dbReference>
<evidence type="ECO:0000256" key="6">
    <source>
        <dbReference type="ARBA" id="ARBA00022833"/>
    </source>
</evidence>
<dbReference type="InterPro" id="IPR038269">
    <property type="entry name" value="SCAN_sf"/>
</dbReference>
<dbReference type="RefSeq" id="XP_062839942.1">
    <property type="nucleotide sequence ID" value="XM_062983872.1"/>
</dbReference>
<dbReference type="AlphaFoldDB" id="A0A803TTN4"/>
<dbReference type="InterPro" id="IPR013087">
    <property type="entry name" value="Znf_C2H2_type"/>
</dbReference>
<evidence type="ECO:0000256" key="9">
    <source>
        <dbReference type="ARBA" id="ARBA00023163"/>
    </source>
</evidence>
<dbReference type="SMART" id="SM00431">
    <property type="entry name" value="SCAN"/>
    <property type="match status" value="1"/>
</dbReference>
<dbReference type="PROSITE" id="PS50804">
    <property type="entry name" value="SCAN_BOX"/>
    <property type="match status" value="1"/>
</dbReference>
<feature type="domain" description="C2H2-type" evidence="13">
    <location>
        <begin position="411"/>
        <end position="438"/>
    </location>
</feature>
<evidence type="ECO:0000256" key="5">
    <source>
        <dbReference type="ARBA" id="ARBA00022771"/>
    </source>
</evidence>
<evidence type="ECO:0000259" key="14">
    <source>
        <dbReference type="PROSITE" id="PS50804"/>
    </source>
</evidence>
<dbReference type="FunFam" id="3.30.160.60:FF:002343">
    <property type="entry name" value="Zinc finger protein 33A"/>
    <property type="match status" value="2"/>
</dbReference>
<reference evidence="15" key="3">
    <citation type="submission" date="2025-09" db="UniProtKB">
        <authorList>
            <consortium name="Ensembl"/>
        </authorList>
    </citation>
    <scope>IDENTIFICATION</scope>
</reference>
<evidence type="ECO:0000256" key="12">
    <source>
        <dbReference type="SAM" id="MobiDB-lite"/>
    </source>
</evidence>
<dbReference type="RefSeq" id="XP_008114697.1">
    <property type="nucleotide sequence ID" value="XM_008116490.3"/>
</dbReference>
<reference evidence="15" key="2">
    <citation type="submission" date="2025-08" db="UniProtKB">
        <authorList>
            <consortium name="Ensembl"/>
        </authorList>
    </citation>
    <scope>IDENTIFICATION</scope>
</reference>
<feature type="domain" description="C2H2-type" evidence="13">
    <location>
        <begin position="355"/>
        <end position="382"/>
    </location>
</feature>
<feature type="domain" description="C2H2-type" evidence="13">
    <location>
        <begin position="299"/>
        <end position="326"/>
    </location>
</feature>
<feature type="domain" description="C2H2-type" evidence="13">
    <location>
        <begin position="383"/>
        <end position="410"/>
    </location>
</feature>